<proteinExistence type="predicted"/>
<evidence type="ECO:0000259" key="8">
    <source>
        <dbReference type="PROSITE" id="PS50850"/>
    </source>
</evidence>
<dbReference type="InterPro" id="IPR020846">
    <property type="entry name" value="MFS_dom"/>
</dbReference>
<dbReference type="Gene3D" id="1.20.1250.20">
    <property type="entry name" value="MFS general substrate transporter like domains"/>
    <property type="match status" value="1"/>
</dbReference>
<evidence type="ECO:0000256" key="4">
    <source>
        <dbReference type="ARBA" id="ARBA00022692"/>
    </source>
</evidence>
<comment type="caution">
    <text evidence="9">The sequence shown here is derived from an EMBL/GenBank/DDBJ whole genome shotgun (WGS) entry which is preliminary data.</text>
</comment>
<dbReference type="InterPro" id="IPR011701">
    <property type="entry name" value="MFS"/>
</dbReference>
<evidence type="ECO:0000256" key="6">
    <source>
        <dbReference type="ARBA" id="ARBA00023136"/>
    </source>
</evidence>
<keyword evidence="4 7" id="KW-0812">Transmembrane</keyword>
<organism evidence="9 10">
    <name type="scientific">Streptomyces zingiberis</name>
    <dbReference type="NCBI Taxonomy" id="2053010"/>
    <lineage>
        <taxon>Bacteria</taxon>
        <taxon>Bacillati</taxon>
        <taxon>Actinomycetota</taxon>
        <taxon>Actinomycetes</taxon>
        <taxon>Kitasatosporales</taxon>
        <taxon>Streptomycetaceae</taxon>
        <taxon>Streptomyces</taxon>
    </lineage>
</organism>
<dbReference type="Proteomes" id="UP000695264">
    <property type="component" value="Unassembled WGS sequence"/>
</dbReference>
<name>A0ABX1BSJ6_9ACTN</name>
<feature type="transmembrane region" description="Helical" evidence="7">
    <location>
        <begin position="296"/>
        <end position="314"/>
    </location>
</feature>
<accession>A0ABX1BSJ6</accession>
<feature type="domain" description="Major facilitator superfamily (MFS) profile" evidence="8">
    <location>
        <begin position="1"/>
        <end position="388"/>
    </location>
</feature>
<feature type="transmembrane region" description="Helical" evidence="7">
    <location>
        <begin position="205"/>
        <end position="228"/>
    </location>
</feature>
<evidence type="ECO:0000256" key="3">
    <source>
        <dbReference type="ARBA" id="ARBA00022475"/>
    </source>
</evidence>
<feature type="transmembrane region" description="Helical" evidence="7">
    <location>
        <begin position="271"/>
        <end position="290"/>
    </location>
</feature>
<protein>
    <submittedName>
        <fullName evidence="9">MFS transporter</fullName>
    </submittedName>
</protein>
<comment type="subcellular location">
    <subcellularLocation>
        <location evidence="1">Cell membrane</location>
        <topology evidence="1">Multi-pass membrane protein</topology>
    </subcellularLocation>
</comment>
<keyword evidence="2" id="KW-0813">Transport</keyword>
<feature type="transmembrane region" description="Helical" evidence="7">
    <location>
        <begin position="86"/>
        <end position="112"/>
    </location>
</feature>
<keyword evidence="6 7" id="KW-0472">Membrane</keyword>
<dbReference type="PANTHER" id="PTHR23517">
    <property type="entry name" value="RESISTANCE PROTEIN MDTM, PUTATIVE-RELATED-RELATED"/>
    <property type="match status" value="1"/>
</dbReference>
<feature type="transmembrane region" description="Helical" evidence="7">
    <location>
        <begin position="160"/>
        <end position="180"/>
    </location>
</feature>
<dbReference type="Pfam" id="PF07690">
    <property type="entry name" value="MFS_1"/>
    <property type="match status" value="1"/>
</dbReference>
<keyword evidence="10" id="KW-1185">Reference proteome</keyword>
<gene>
    <name evidence="9" type="ORF">HCK00_02145</name>
</gene>
<evidence type="ECO:0000313" key="10">
    <source>
        <dbReference type="Proteomes" id="UP000695264"/>
    </source>
</evidence>
<dbReference type="EMBL" id="JAATEN010000001">
    <property type="protein sequence ID" value="NJP99380.1"/>
    <property type="molecule type" value="Genomic_DNA"/>
</dbReference>
<feature type="transmembrane region" description="Helical" evidence="7">
    <location>
        <begin position="335"/>
        <end position="358"/>
    </location>
</feature>
<dbReference type="PROSITE" id="PS50850">
    <property type="entry name" value="MFS"/>
    <property type="match status" value="1"/>
</dbReference>
<feature type="transmembrane region" description="Helical" evidence="7">
    <location>
        <begin position="31"/>
        <end position="53"/>
    </location>
</feature>
<evidence type="ECO:0000313" key="9">
    <source>
        <dbReference type="EMBL" id="NJP99380.1"/>
    </source>
</evidence>
<reference evidence="9 10" key="1">
    <citation type="submission" date="2020-03" db="EMBL/GenBank/DDBJ databases">
        <title>WGS of actinomycetes isolated from Thailand.</title>
        <authorList>
            <person name="Thawai C."/>
        </authorList>
    </citation>
    <scope>NUCLEOTIDE SEQUENCE [LARGE SCALE GENOMIC DNA]</scope>
    <source>
        <strain evidence="9 10">PLAI 1-29</strain>
    </source>
</reference>
<feature type="transmembrane region" description="Helical" evidence="7">
    <location>
        <begin position="7"/>
        <end position="25"/>
    </location>
</feature>
<feature type="transmembrane region" description="Helical" evidence="7">
    <location>
        <begin position="240"/>
        <end position="259"/>
    </location>
</feature>
<dbReference type="SUPFAM" id="SSF103473">
    <property type="entry name" value="MFS general substrate transporter"/>
    <property type="match status" value="1"/>
</dbReference>
<keyword evidence="3" id="KW-1003">Cell membrane</keyword>
<evidence type="ECO:0000256" key="1">
    <source>
        <dbReference type="ARBA" id="ARBA00004651"/>
    </source>
</evidence>
<dbReference type="PANTHER" id="PTHR23517:SF2">
    <property type="entry name" value="MULTIDRUG RESISTANCE PROTEIN MDTH"/>
    <property type="match status" value="1"/>
</dbReference>
<keyword evidence="5 7" id="KW-1133">Transmembrane helix</keyword>
<sequence>MLIAALVVDSVGNGLFLPLSLVYFLRLTDLAIGPLGVLISAATVVTLPVPVWAGLLADRFGALPVVVASQLLHAVGYLGYSRAGGPVAVFVAVALVASGVRFFWSAIFTAIADYADSSRSALTKETWYSWANMARTAGLGVGGLITGVVVANGSTGAYRAVAYGAAGCFTAAALVIAVFVRAPRPRRVGGSAPAGYRELLRDRPFLALTAVNTVFAMTTMMLGLALPTFVADGLRGPAELTSAVLVGNMVLVALFAAVVARRLAPYRRTRVLVVAAGLWSAWCLAYAGLVPGRPSWVLPLLVGATLLFTLAELLHAPVSMGLATAVAPLAARGRYLAVFQYSWALAGIAAPAFFAVLFEVHRSLPWVALAAVNCLAAGAVLLLERRLPTSVLRDGPRGTDAEEGGAD</sequence>
<evidence type="ECO:0000256" key="2">
    <source>
        <dbReference type="ARBA" id="ARBA00022448"/>
    </source>
</evidence>
<evidence type="ECO:0000256" key="5">
    <source>
        <dbReference type="ARBA" id="ARBA00022989"/>
    </source>
</evidence>
<feature type="transmembrane region" description="Helical" evidence="7">
    <location>
        <begin position="364"/>
        <end position="383"/>
    </location>
</feature>
<feature type="transmembrane region" description="Helical" evidence="7">
    <location>
        <begin position="133"/>
        <end position="154"/>
    </location>
</feature>
<evidence type="ECO:0000256" key="7">
    <source>
        <dbReference type="SAM" id="Phobius"/>
    </source>
</evidence>
<dbReference type="InterPro" id="IPR050171">
    <property type="entry name" value="MFS_Transporters"/>
</dbReference>
<dbReference type="InterPro" id="IPR036259">
    <property type="entry name" value="MFS_trans_sf"/>
</dbReference>